<feature type="compositionally biased region" description="Polar residues" evidence="1">
    <location>
        <begin position="96"/>
        <end position="115"/>
    </location>
</feature>
<comment type="caution">
    <text evidence="2">The sequence shown here is derived from an EMBL/GenBank/DDBJ whole genome shotgun (WGS) entry which is preliminary data.</text>
</comment>
<dbReference type="Proteomes" id="UP001175228">
    <property type="component" value="Unassembled WGS sequence"/>
</dbReference>
<reference evidence="2" key="1">
    <citation type="submission" date="2023-06" db="EMBL/GenBank/DDBJ databases">
        <authorList>
            <consortium name="Lawrence Berkeley National Laboratory"/>
            <person name="Ahrendt S."/>
            <person name="Sahu N."/>
            <person name="Indic B."/>
            <person name="Wong-Bajracharya J."/>
            <person name="Merenyi Z."/>
            <person name="Ke H.-M."/>
            <person name="Monk M."/>
            <person name="Kocsube S."/>
            <person name="Drula E."/>
            <person name="Lipzen A."/>
            <person name="Balint B."/>
            <person name="Henrissat B."/>
            <person name="Andreopoulos B."/>
            <person name="Martin F.M."/>
            <person name="Harder C.B."/>
            <person name="Rigling D."/>
            <person name="Ford K.L."/>
            <person name="Foster G.D."/>
            <person name="Pangilinan J."/>
            <person name="Papanicolaou A."/>
            <person name="Barry K."/>
            <person name="LaButti K."/>
            <person name="Viragh M."/>
            <person name="Koriabine M."/>
            <person name="Yan M."/>
            <person name="Riley R."/>
            <person name="Champramary S."/>
            <person name="Plett K.L."/>
            <person name="Tsai I.J."/>
            <person name="Slot J."/>
            <person name="Sipos G."/>
            <person name="Plett J."/>
            <person name="Nagy L.G."/>
            <person name="Grigoriev I.V."/>
        </authorList>
    </citation>
    <scope>NUCLEOTIDE SEQUENCE</scope>
    <source>
        <strain evidence="2">HWK02</strain>
    </source>
</reference>
<accession>A0AA39P981</accession>
<feature type="compositionally biased region" description="Acidic residues" evidence="1">
    <location>
        <begin position="56"/>
        <end position="74"/>
    </location>
</feature>
<gene>
    <name evidence="2" type="ORF">EDD18DRAFT_1206378</name>
</gene>
<protein>
    <submittedName>
        <fullName evidence="2">Uncharacterized protein</fullName>
    </submittedName>
</protein>
<feature type="region of interest" description="Disordered" evidence="1">
    <location>
        <begin position="25"/>
        <end position="115"/>
    </location>
</feature>
<organism evidence="2 3">
    <name type="scientific">Armillaria luteobubalina</name>
    <dbReference type="NCBI Taxonomy" id="153913"/>
    <lineage>
        <taxon>Eukaryota</taxon>
        <taxon>Fungi</taxon>
        <taxon>Dikarya</taxon>
        <taxon>Basidiomycota</taxon>
        <taxon>Agaricomycotina</taxon>
        <taxon>Agaricomycetes</taxon>
        <taxon>Agaricomycetidae</taxon>
        <taxon>Agaricales</taxon>
        <taxon>Marasmiineae</taxon>
        <taxon>Physalacriaceae</taxon>
        <taxon>Armillaria</taxon>
    </lineage>
</organism>
<name>A0AA39P981_9AGAR</name>
<evidence type="ECO:0000256" key="1">
    <source>
        <dbReference type="SAM" id="MobiDB-lite"/>
    </source>
</evidence>
<dbReference type="AlphaFoldDB" id="A0AA39P981"/>
<keyword evidence="3" id="KW-1185">Reference proteome</keyword>
<feature type="compositionally biased region" description="Basic and acidic residues" evidence="1">
    <location>
        <begin position="25"/>
        <end position="39"/>
    </location>
</feature>
<proteinExistence type="predicted"/>
<dbReference type="EMBL" id="JAUEPU010000084">
    <property type="protein sequence ID" value="KAK0479935.1"/>
    <property type="molecule type" value="Genomic_DNA"/>
</dbReference>
<evidence type="ECO:0000313" key="3">
    <source>
        <dbReference type="Proteomes" id="UP001175228"/>
    </source>
</evidence>
<sequence length="249" mass="28585">MTILIFIETPLLFYARMQTRLAKKRVEQTGLSRRDDRSSSPDPVPATPSDHSVASDNDDEQLVVSDDDNFEDEISPLREASQPAQMPRTPQKAASKDNTTTEVQSTPYAHGSASHSVAKLQTQDGPNHKMDEADAYLKDDLWHRIFIEFDTFLVKILHLPADWRVSLKSDIAAVQVDEKYRSYFRDYLDLCNNVGTGIDRERKLYRPHADLCNRVIDVLHAQPTSSYANTAWYSSRYHQRPVYHRFQSI</sequence>
<evidence type="ECO:0000313" key="2">
    <source>
        <dbReference type="EMBL" id="KAK0479935.1"/>
    </source>
</evidence>